<evidence type="ECO:0000313" key="1">
    <source>
        <dbReference type="EMBL" id="EAX80925.1"/>
    </source>
</evidence>
<reference evidence="1" key="2">
    <citation type="journal article" date="2007" name="Science">
        <title>Draft genome sequence of the sexually transmitted pathogen Trichomonas vaginalis.</title>
        <authorList>
            <person name="Carlton J.M."/>
            <person name="Hirt R.P."/>
            <person name="Silva J.C."/>
            <person name="Delcher A.L."/>
            <person name="Schatz M."/>
            <person name="Zhao Q."/>
            <person name="Wortman J.R."/>
            <person name="Bidwell S.L."/>
            <person name="Alsmark U.C.M."/>
            <person name="Besteiro S."/>
            <person name="Sicheritz-Ponten T."/>
            <person name="Noel C.J."/>
            <person name="Dacks J.B."/>
            <person name="Foster P.G."/>
            <person name="Simillion C."/>
            <person name="Van de Peer Y."/>
            <person name="Miranda-Saavedra D."/>
            <person name="Barton G.J."/>
            <person name="Westrop G.D."/>
            <person name="Mueller S."/>
            <person name="Dessi D."/>
            <person name="Fiori P.L."/>
            <person name="Ren Q."/>
            <person name="Paulsen I."/>
            <person name="Zhang H."/>
            <person name="Bastida-Corcuera F.D."/>
            <person name="Simoes-Barbosa A."/>
            <person name="Brown M.T."/>
            <person name="Hayes R.D."/>
            <person name="Mukherjee M."/>
            <person name="Okumura C.Y."/>
            <person name="Schneider R."/>
            <person name="Smith A.J."/>
            <person name="Vanacova S."/>
            <person name="Villalvazo M."/>
            <person name="Haas B.J."/>
            <person name="Pertea M."/>
            <person name="Feldblyum T.V."/>
            <person name="Utterback T.R."/>
            <person name="Shu C.L."/>
            <person name="Osoegawa K."/>
            <person name="de Jong P.J."/>
            <person name="Hrdy I."/>
            <person name="Horvathova L."/>
            <person name="Zubacova Z."/>
            <person name="Dolezal P."/>
            <person name="Malik S.B."/>
            <person name="Logsdon J.M. Jr."/>
            <person name="Henze K."/>
            <person name="Gupta A."/>
            <person name="Wang C.C."/>
            <person name="Dunne R.L."/>
            <person name="Upcroft J.A."/>
            <person name="Upcroft P."/>
            <person name="White O."/>
            <person name="Salzberg S.L."/>
            <person name="Tang P."/>
            <person name="Chiu C.-H."/>
            <person name="Lee Y.-S."/>
            <person name="Embley T.M."/>
            <person name="Coombs G.H."/>
            <person name="Mottram J.C."/>
            <person name="Tachezy J."/>
            <person name="Fraser-Liggett C.M."/>
            <person name="Johnson P.J."/>
        </authorList>
    </citation>
    <scope>NUCLEOTIDE SEQUENCE [LARGE SCALE GENOMIC DNA]</scope>
    <source>
        <strain evidence="1">G3</strain>
    </source>
</reference>
<dbReference type="KEGG" id="tva:4738372"/>
<feature type="non-terminal residue" evidence="1">
    <location>
        <position position="391"/>
    </location>
</feature>
<dbReference type="Proteomes" id="UP000001542">
    <property type="component" value="Unassembled WGS sequence"/>
</dbReference>
<protein>
    <recommendedName>
        <fullName evidence="3">MULE transposase domain-containing protein</fullName>
    </recommendedName>
</protein>
<dbReference type="EMBL" id="DS118166">
    <property type="protein sequence ID" value="EAX80925.1"/>
    <property type="molecule type" value="Genomic_DNA"/>
</dbReference>
<evidence type="ECO:0008006" key="3">
    <source>
        <dbReference type="Google" id="ProtNLM"/>
    </source>
</evidence>
<dbReference type="AlphaFoldDB" id="A2GPJ2"/>
<name>A2GPJ2_TRIV3</name>
<dbReference type="VEuPathDB" id="TrichDB:TVAGG3_0387940"/>
<gene>
    <name evidence="1" type="ORF">TVAG_573290</name>
</gene>
<organism evidence="1 2">
    <name type="scientific">Trichomonas vaginalis (strain ATCC PRA-98 / G3)</name>
    <dbReference type="NCBI Taxonomy" id="412133"/>
    <lineage>
        <taxon>Eukaryota</taxon>
        <taxon>Metamonada</taxon>
        <taxon>Parabasalia</taxon>
        <taxon>Trichomonadida</taxon>
        <taxon>Trichomonadidae</taxon>
        <taxon>Trichomonas</taxon>
    </lineage>
</organism>
<dbReference type="InParanoid" id="A2GPJ2"/>
<sequence>MIDEDSYLKIHKSILPSPQTKNKFRTKLIKYNIIDRPETEDERDIYDELKTLPGRVRVHYCDDNETYQMFCQGHRVEWVSWVSPISAQLLMNPNCKIQLIEVDATFPIVDYILIVPQIVIYNTGIPMGFYVGPSENAEAYKLFFASLEKSGVTIERIREIPFLGDLGTGIKKFAKDKELIIWACIRHVLNLLSEGSMVDGMIEDTIRAIRQEDYEAKAIQYTQLLEEWHNEGAISSNAIQKYNKFCINKKGKFCLCFRECLIGPSNHAESFHLQYQKILEKFSAGKFDFKLMIHLLSDYIMQREKDVPKIVNTNVSRELSNQKKYAKQLLNVHPTCGQWCIDQELILKSKFGVKFPCIHEIKKDTTISQLTLPPCIGLFEIERNEAQNQFK</sequence>
<reference evidence="1" key="1">
    <citation type="submission" date="2006-10" db="EMBL/GenBank/DDBJ databases">
        <authorList>
            <person name="Amadeo P."/>
            <person name="Zhao Q."/>
            <person name="Wortman J."/>
            <person name="Fraser-Liggett C."/>
            <person name="Carlton J."/>
        </authorList>
    </citation>
    <scope>NUCLEOTIDE SEQUENCE</scope>
    <source>
        <strain evidence="1">G3</strain>
    </source>
</reference>
<proteinExistence type="predicted"/>
<evidence type="ECO:0000313" key="2">
    <source>
        <dbReference type="Proteomes" id="UP000001542"/>
    </source>
</evidence>
<keyword evidence="2" id="KW-1185">Reference proteome</keyword>
<accession>A2GPJ2</accession>
<dbReference type="VEuPathDB" id="TrichDB:TVAG_573290"/>